<dbReference type="InterPro" id="IPR013221">
    <property type="entry name" value="Mur_ligase_cen"/>
</dbReference>
<feature type="domain" description="Mur ligase C-terminal" evidence="10">
    <location>
        <begin position="338"/>
        <end position="462"/>
    </location>
</feature>
<keyword evidence="7 12" id="KW-0436">Ligase</keyword>
<dbReference type="Gene3D" id="3.40.1390.10">
    <property type="entry name" value="MurE/MurF, N-terminal domain"/>
    <property type="match status" value="1"/>
</dbReference>
<comment type="caution">
    <text evidence="7">Lacks conserved residue(s) required for the propagation of feature annotation.</text>
</comment>
<dbReference type="NCBIfam" id="TIGR01085">
    <property type="entry name" value="murE"/>
    <property type="match status" value="1"/>
</dbReference>
<accession>V4RMT3</accession>
<dbReference type="EMBL" id="AWXZ01000007">
    <property type="protein sequence ID" value="ESR27336.1"/>
    <property type="molecule type" value="Genomic_DNA"/>
</dbReference>
<dbReference type="InterPro" id="IPR036615">
    <property type="entry name" value="Mur_ligase_C_dom_sf"/>
</dbReference>
<dbReference type="GO" id="GO:0071555">
    <property type="term" value="P:cell wall organization"/>
    <property type="evidence" value="ECO:0007669"/>
    <property type="project" value="UniProtKB-KW"/>
</dbReference>
<evidence type="ECO:0000256" key="5">
    <source>
        <dbReference type="ARBA" id="ARBA00023306"/>
    </source>
</evidence>
<keyword evidence="7" id="KW-0547">Nucleotide-binding</keyword>
<dbReference type="AlphaFoldDB" id="V4RMT3"/>
<comment type="subcellular location">
    <subcellularLocation>
        <location evidence="7 8">Cytoplasm</location>
    </subcellularLocation>
</comment>
<dbReference type="Gene3D" id="3.40.1190.10">
    <property type="entry name" value="Mur-like, catalytic domain"/>
    <property type="match status" value="1"/>
</dbReference>
<sequence length="492" mass="51735">MFDVIRLADLVDVPDELDPAQRDIEIVGVTADSREVRPGYLFAALPGTRVDGAQFLHGALEAGAAAAIAARSAAVHVEDARHAPVVRVDEPRGAFARAVARFYHSQPETIVAVTGTSGKTSVASFVRQMFEASGFMAASLGTLGVVAPGKAAYGSLTTPDTVRLHQVLAELAGAGVTHLAMEASSHGLDQHRLDGVRIQAAGFTNLGRDHLDYHPTVEAYLEAKLRLFRSLLPDDGTAVVDVDSAEGRAVAEVCEGRGVELLRVGREGKEIRLLGLRPDGFQQHLELEVLGARVDLSLPLAGEFQAANALVAAGLALAGGAALPDVLQAMTRLEGAKGRLELVGSRGNGALVFVDYAHKPDALDNVLRALRPFAKGRLAVVFGCGGDRDPGKRPIMGEVATRLADRVYVTDDNPRSEEPAAIRAAIMETAPGATEIGDRRTAIAQAIADLDAGDILVVAGKGHETGQIVGSRTLPFSDHEVVAEVLAEEKAE</sequence>
<evidence type="ECO:0000256" key="1">
    <source>
        <dbReference type="ARBA" id="ARBA00005898"/>
    </source>
</evidence>
<comment type="caution">
    <text evidence="12">The sequence shown here is derived from an EMBL/GenBank/DDBJ whole genome shotgun (WGS) entry which is preliminary data.</text>
</comment>
<keyword evidence="2 7" id="KW-0132">Cell division</keyword>
<evidence type="ECO:0000313" key="12">
    <source>
        <dbReference type="EMBL" id="ESR27336.1"/>
    </source>
</evidence>
<dbReference type="Proteomes" id="UP000017819">
    <property type="component" value="Unassembled WGS sequence"/>
</dbReference>
<keyword evidence="7" id="KW-0067">ATP-binding</keyword>
<comment type="pathway">
    <text evidence="7 8">Cell wall biogenesis; peptidoglycan biosynthesis.</text>
</comment>
<dbReference type="GO" id="GO:0000287">
    <property type="term" value="F:magnesium ion binding"/>
    <property type="evidence" value="ECO:0007669"/>
    <property type="project" value="UniProtKB-UniRule"/>
</dbReference>
<dbReference type="eggNOG" id="COG0769">
    <property type="taxonomic scope" value="Bacteria"/>
</dbReference>
<keyword evidence="4 7" id="KW-0573">Peptidoglycan synthesis</keyword>
<feature type="binding site" evidence="7">
    <location>
        <position position="184"/>
    </location>
    <ligand>
        <name>UDP-N-acetyl-alpha-D-muramoyl-L-alanyl-D-glutamate</name>
        <dbReference type="ChEBI" id="CHEBI:83900"/>
    </ligand>
</feature>
<comment type="function">
    <text evidence="7">Catalyzes the addition of meso-diaminopimelic acid to the nucleotide precursor UDP-N-acetylmuramoyl-L-alanyl-D-glutamate (UMAG) in the biosynthesis of bacterial cell-wall peptidoglycan.</text>
</comment>
<keyword evidence="5 7" id="KW-0131">Cell cycle</keyword>
<dbReference type="InterPro" id="IPR005761">
    <property type="entry name" value="UDP-N-AcMur-Glu-dNH2Pim_ligase"/>
</dbReference>
<feature type="binding site" evidence="7">
    <location>
        <position position="192"/>
    </location>
    <ligand>
        <name>UDP-N-acetyl-alpha-D-muramoyl-L-alanyl-D-glutamate</name>
        <dbReference type="ChEBI" id="CHEBI:83900"/>
    </ligand>
</feature>
<keyword evidence="7" id="KW-0460">Magnesium</keyword>
<dbReference type="InterPro" id="IPR035911">
    <property type="entry name" value="MurE/MurF_N"/>
</dbReference>
<dbReference type="GO" id="GO:0005524">
    <property type="term" value="F:ATP binding"/>
    <property type="evidence" value="ECO:0007669"/>
    <property type="project" value="UniProtKB-UniRule"/>
</dbReference>
<feature type="binding site" evidence="7">
    <location>
        <position position="33"/>
    </location>
    <ligand>
        <name>UDP-N-acetyl-alpha-D-muramoyl-L-alanyl-D-glutamate</name>
        <dbReference type="ChEBI" id="CHEBI:83900"/>
    </ligand>
</feature>
<feature type="binding site" evidence="7">
    <location>
        <begin position="115"/>
        <end position="121"/>
    </location>
    <ligand>
        <name>ATP</name>
        <dbReference type="ChEBI" id="CHEBI:30616"/>
    </ligand>
</feature>
<feature type="domain" description="Mur ligase N-terminal catalytic" evidence="9">
    <location>
        <begin position="25"/>
        <end position="103"/>
    </location>
</feature>
<comment type="PTM">
    <text evidence="7">Carboxylation is probably crucial for Mg(2+) binding and, consequently, for the gamma-phosphate positioning of ATP.</text>
</comment>
<feature type="domain" description="Mur ligase central" evidence="11">
    <location>
        <begin position="113"/>
        <end position="316"/>
    </location>
</feature>
<dbReference type="Pfam" id="PF08245">
    <property type="entry name" value="Mur_ligase_M"/>
    <property type="match status" value="1"/>
</dbReference>
<dbReference type="InterPro" id="IPR004101">
    <property type="entry name" value="Mur_ligase_C"/>
</dbReference>
<comment type="cofactor">
    <cofactor evidence="7">
        <name>Mg(2+)</name>
        <dbReference type="ChEBI" id="CHEBI:18420"/>
    </cofactor>
</comment>
<dbReference type="PATRIC" id="fig|631454.5.peg.313"/>
<feature type="binding site" evidence="7">
    <location>
        <position position="460"/>
    </location>
    <ligand>
        <name>meso-2,6-diaminopimelate</name>
        <dbReference type="ChEBI" id="CHEBI:57791"/>
    </ligand>
</feature>
<dbReference type="Pfam" id="PF01225">
    <property type="entry name" value="Mur_ligase"/>
    <property type="match status" value="1"/>
</dbReference>
<feature type="binding site" evidence="7">
    <location>
        <begin position="412"/>
        <end position="415"/>
    </location>
    <ligand>
        <name>meso-2,6-diaminopimelate</name>
        <dbReference type="ChEBI" id="CHEBI:57791"/>
    </ligand>
</feature>
<dbReference type="InterPro" id="IPR000713">
    <property type="entry name" value="Mur_ligase_N"/>
</dbReference>
<evidence type="ECO:0000256" key="3">
    <source>
        <dbReference type="ARBA" id="ARBA00022960"/>
    </source>
</evidence>
<gene>
    <name evidence="7" type="primary">murE</name>
    <name evidence="12" type="ORF">N177_0315</name>
</gene>
<dbReference type="Pfam" id="PF02875">
    <property type="entry name" value="Mur_ligase_C"/>
    <property type="match status" value="1"/>
</dbReference>
<comment type="similarity">
    <text evidence="1 7">Belongs to the MurCDEF family. MurE subfamily.</text>
</comment>
<comment type="catalytic activity">
    <reaction evidence="7">
        <text>UDP-N-acetyl-alpha-D-muramoyl-L-alanyl-D-glutamate + meso-2,6-diaminopimelate + ATP = UDP-N-acetyl-alpha-D-muramoyl-L-alanyl-gamma-D-glutamyl-meso-2,6-diaminopimelate + ADP + phosphate + H(+)</text>
        <dbReference type="Rhea" id="RHEA:23676"/>
        <dbReference type="ChEBI" id="CHEBI:15378"/>
        <dbReference type="ChEBI" id="CHEBI:30616"/>
        <dbReference type="ChEBI" id="CHEBI:43474"/>
        <dbReference type="ChEBI" id="CHEBI:57791"/>
        <dbReference type="ChEBI" id="CHEBI:83900"/>
        <dbReference type="ChEBI" id="CHEBI:83905"/>
        <dbReference type="ChEBI" id="CHEBI:456216"/>
        <dbReference type="EC" id="6.3.2.13"/>
    </reaction>
</comment>
<evidence type="ECO:0000256" key="4">
    <source>
        <dbReference type="ARBA" id="ARBA00022984"/>
    </source>
</evidence>
<dbReference type="InterPro" id="IPR036565">
    <property type="entry name" value="Mur-like_cat_sf"/>
</dbReference>
<feature type="binding site" evidence="7">
    <location>
        <position position="190"/>
    </location>
    <ligand>
        <name>UDP-N-acetyl-alpha-D-muramoyl-L-alanyl-D-glutamate</name>
        <dbReference type="ChEBI" id="CHEBI:83900"/>
    </ligand>
</feature>
<dbReference type="HAMAP" id="MF_00208">
    <property type="entry name" value="MurE"/>
    <property type="match status" value="1"/>
</dbReference>
<dbReference type="STRING" id="631454.N177_0315"/>
<feature type="short sequence motif" description="Meso-diaminopimelate recognition motif" evidence="7">
    <location>
        <begin position="412"/>
        <end position="415"/>
    </location>
</feature>
<protein>
    <recommendedName>
        <fullName evidence="7">UDP-N-acetylmuramoyl-L-alanyl-D-glutamate--2,6-diaminopimelate ligase</fullName>
        <ecNumber evidence="7">6.3.2.13</ecNumber>
    </recommendedName>
    <alternativeName>
        <fullName evidence="7">Meso-A2pm-adding enzyme</fullName>
    </alternativeName>
    <alternativeName>
        <fullName evidence="7">Meso-diaminopimelate-adding enzyme</fullName>
    </alternativeName>
    <alternativeName>
        <fullName evidence="7">UDP-MurNAc-L-Ala-D-Glu:meso-diaminopimelate ligase</fullName>
    </alternativeName>
    <alternativeName>
        <fullName evidence="7">UDP-MurNAc-tripeptide synthetase</fullName>
    </alternativeName>
    <alternativeName>
        <fullName evidence="7">UDP-N-acetylmuramyl-tripeptide synthetase</fullName>
    </alternativeName>
</protein>
<feature type="binding site" evidence="7">
    <location>
        <begin position="157"/>
        <end position="158"/>
    </location>
    <ligand>
        <name>UDP-N-acetyl-alpha-D-muramoyl-L-alanyl-D-glutamate</name>
        <dbReference type="ChEBI" id="CHEBI:83900"/>
    </ligand>
</feature>
<evidence type="ECO:0000256" key="8">
    <source>
        <dbReference type="RuleBase" id="RU004135"/>
    </source>
</evidence>
<dbReference type="SUPFAM" id="SSF63418">
    <property type="entry name" value="MurE/MurF N-terminal domain"/>
    <property type="match status" value="1"/>
</dbReference>
<dbReference type="GO" id="GO:0005737">
    <property type="term" value="C:cytoplasm"/>
    <property type="evidence" value="ECO:0007669"/>
    <property type="project" value="UniProtKB-SubCell"/>
</dbReference>
<dbReference type="Gene3D" id="3.90.190.20">
    <property type="entry name" value="Mur ligase, C-terminal domain"/>
    <property type="match status" value="1"/>
</dbReference>
<dbReference type="SUPFAM" id="SSF53623">
    <property type="entry name" value="MurD-like peptide ligases, catalytic domain"/>
    <property type="match status" value="1"/>
</dbReference>
<evidence type="ECO:0000256" key="2">
    <source>
        <dbReference type="ARBA" id="ARBA00022618"/>
    </source>
</evidence>
<dbReference type="GO" id="GO:0008765">
    <property type="term" value="F:UDP-N-acetylmuramoylalanyl-D-glutamate-2,6-diaminopimelate ligase activity"/>
    <property type="evidence" value="ECO:0007669"/>
    <property type="project" value="UniProtKB-UniRule"/>
</dbReference>
<dbReference type="NCBIfam" id="NF001126">
    <property type="entry name" value="PRK00139.1-4"/>
    <property type="match status" value="1"/>
</dbReference>
<dbReference type="GO" id="GO:0009252">
    <property type="term" value="P:peptidoglycan biosynthetic process"/>
    <property type="evidence" value="ECO:0007669"/>
    <property type="project" value="UniProtKB-UniRule"/>
</dbReference>
<evidence type="ECO:0000256" key="7">
    <source>
        <dbReference type="HAMAP-Rule" id="MF_00208"/>
    </source>
</evidence>
<name>V4RMT3_9HYPH</name>
<keyword evidence="7" id="KW-0963">Cytoplasm</keyword>
<organism evidence="12 13">
    <name type="scientific">Lutibaculum baratangense AMV1</name>
    <dbReference type="NCBI Taxonomy" id="631454"/>
    <lineage>
        <taxon>Bacteria</taxon>
        <taxon>Pseudomonadati</taxon>
        <taxon>Pseudomonadota</taxon>
        <taxon>Alphaproteobacteria</taxon>
        <taxon>Hyphomicrobiales</taxon>
        <taxon>Tepidamorphaceae</taxon>
        <taxon>Lutibaculum</taxon>
    </lineage>
</organism>
<dbReference type="NCBIfam" id="NF001124">
    <property type="entry name" value="PRK00139.1-2"/>
    <property type="match status" value="1"/>
</dbReference>
<dbReference type="UniPathway" id="UPA00219"/>
<dbReference type="EC" id="6.3.2.13" evidence="7"/>
<evidence type="ECO:0000256" key="6">
    <source>
        <dbReference type="ARBA" id="ARBA00023316"/>
    </source>
</evidence>
<dbReference type="GO" id="GO:0008360">
    <property type="term" value="P:regulation of cell shape"/>
    <property type="evidence" value="ECO:0007669"/>
    <property type="project" value="UniProtKB-KW"/>
</dbReference>
<feature type="binding site" evidence="7">
    <location>
        <position position="388"/>
    </location>
    <ligand>
        <name>meso-2,6-diaminopimelate</name>
        <dbReference type="ChEBI" id="CHEBI:57791"/>
    </ligand>
</feature>
<evidence type="ECO:0000313" key="13">
    <source>
        <dbReference type="Proteomes" id="UP000017819"/>
    </source>
</evidence>
<keyword evidence="6 7" id="KW-0961">Cell wall biogenesis/degradation</keyword>
<keyword evidence="3 7" id="KW-0133">Cell shape</keyword>
<keyword evidence="13" id="KW-1185">Reference proteome</keyword>
<feature type="modified residue" description="N6-carboxylysine" evidence="7">
    <location>
        <position position="224"/>
    </location>
</feature>
<evidence type="ECO:0000259" key="10">
    <source>
        <dbReference type="Pfam" id="PF02875"/>
    </source>
</evidence>
<dbReference type="PANTHER" id="PTHR23135">
    <property type="entry name" value="MUR LIGASE FAMILY MEMBER"/>
    <property type="match status" value="1"/>
</dbReference>
<feature type="binding site" evidence="7">
    <location>
        <position position="464"/>
    </location>
    <ligand>
        <name>meso-2,6-diaminopimelate</name>
        <dbReference type="ChEBI" id="CHEBI:57791"/>
    </ligand>
</feature>
<evidence type="ECO:0000259" key="11">
    <source>
        <dbReference type="Pfam" id="PF08245"/>
    </source>
</evidence>
<dbReference type="PANTHER" id="PTHR23135:SF4">
    <property type="entry name" value="UDP-N-ACETYLMURAMOYL-L-ALANYL-D-GLUTAMATE--2,6-DIAMINOPIMELATE LIGASE MURE HOMOLOG, CHLOROPLASTIC"/>
    <property type="match status" value="1"/>
</dbReference>
<reference evidence="12 13" key="1">
    <citation type="journal article" date="2014" name="Genome Announc.">
        <title>Draft Genome Sequence of Lutibaculum baratangense Strain AMV1T, Isolated from a Mud Volcano in Andamans, India.</title>
        <authorList>
            <person name="Singh A."/>
            <person name="Sreenivas A."/>
            <person name="Sathyanarayana Reddy G."/>
            <person name="Pinnaka A.K."/>
            <person name="Shivaji S."/>
        </authorList>
    </citation>
    <scope>NUCLEOTIDE SEQUENCE [LARGE SCALE GENOMIC DNA]</scope>
    <source>
        <strain evidence="12 13">AMV1</strain>
    </source>
</reference>
<evidence type="ECO:0000259" key="9">
    <source>
        <dbReference type="Pfam" id="PF01225"/>
    </source>
</evidence>
<proteinExistence type="inferred from homology"/>
<dbReference type="SUPFAM" id="SSF53244">
    <property type="entry name" value="MurD-like peptide ligases, peptide-binding domain"/>
    <property type="match status" value="1"/>
</dbReference>
<dbReference type="GO" id="GO:0051301">
    <property type="term" value="P:cell division"/>
    <property type="evidence" value="ECO:0007669"/>
    <property type="project" value="UniProtKB-KW"/>
</dbReference>